<dbReference type="CDD" id="cd23668">
    <property type="entry name" value="GH55_beta13glucanase-like"/>
    <property type="match status" value="1"/>
</dbReference>
<dbReference type="FunFam" id="2.160.20.10:FF:000023">
    <property type="entry name" value="Exo-beta-1,3-glucanase Exg0"/>
    <property type="match status" value="1"/>
</dbReference>
<proteinExistence type="predicted"/>
<gene>
    <name evidence="2" type="ORF">B0T17DRAFT_541646</name>
</gene>
<dbReference type="PANTHER" id="PTHR33928">
    <property type="entry name" value="POLYGALACTURONASE QRT3"/>
    <property type="match status" value="1"/>
</dbReference>
<protein>
    <submittedName>
        <fullName evidence="2">Pectate lyase superfamily protein-domain-containing protein</fullName>
    </submittedName>
</protein>
<comment type="caution">
    <text evidence="2">The sequence shown here is derived from an EMBL/GenBank/DDBJ whole genome shotgun (WGS) entry which is preliminary data.</text>
</comment>
<dbReference type="GO" id="GO:0016829">
    <property type="term" value="F:lyase activity"/>
    <property type="evidence" value="ECO:0007669"/>
    <property type="project" value="UniProtKB-KW"/>
</dbReference>
<dbReference type="SUPFAM" id="SSF51126">
    <property type="entry name" value="Pectin lyase-like"/>
    <property type="match status" value="2"/>
</dbReference>
<dbReference type="Gene3D" id="2.160.20.10">
    <property type="entry name" value="Single-stranded right-handed beta-helix, Pectin lyase-like"/>
    <property type="match status" value="2"/>
</dbReference>
<organism evidence="2 3">
    <name type="scientific">Bombardia bombarda</name>
    <dbReference type="NCBI Taxonomy" id="252184"/>
    <lineage>
        <taxon>Eukaryota</taxon>
        <taxon>Fungi</taxon>
        <taxon>Dikarya</taxon>
        <taxon>Ascomycota</taxon>
        <taxon>Pezizomycotina</taxon>
        <taxon>Sordariomycetes</taxon>
        <taxon>Sordariomycetidae</taxon>
        <taxon>Sordariales</taxon>
        <taxon>Lasiosphaeriaceae</taxon>
        <taxon>Bombardia</taxon>
    </lineage>
</organism>
<dbReference type="GO" id="GO:0004650">
    <property type="term" value="F:polygalacturonase activity"/>
    <property type="evidence" value="ECO:0007669"/>
    <property type="project" value="InterPro"/>
</dbReference>
<dbReference type="EMBL" id="JAULSR010000007">
    <property type="protein sequence ID" value="KAK0615339.1"/>
    <property type="molecule type" value="Genomic_DNA"/>
</dbReference>
<accession>A0AA39WH72</accession>
<dbReference type="InterPro" id="IPR039279">
    <property type="entry name" value="QRT3-like"/>
</dbReference>
<dbReference type="InterPro" id="IPR012334">
    <property type="entry name" value="Pectin_lyas_fold"/>
</dbReference>
<feature type="domain" description="Rhamnogalacturonase A/B/Epimerase-like pectate lyase" evidence="1">
    <location>
        <begin position="103"/>
        <end position="325"/>
    </location>
</feature>
<dbReference type="Pfam" id="PF12708">
    <property type="entry name" value="Pect-lyase_RHGA_epim"/>
    <property type="match status" value="2"/>
</dbReference>
<sequence>MGIRSFFSLIPHTWPHPLTAPSCLVTSKTMRVHSFLNLLVLAPIAVAHLFSHGSVHGLHGAIAPSIKISVGSEQGALGCDDQWIEKIARQGVAPYAGAGYKVFRNVRDYGAKGDGITDDTAAINRAISDGGRCGPGCSGTTKTPALVYFPHGTYRVTAPIVDFYYTQLIGNPACKPIIKASSNFVGAWMIDGDQYGADGLAWGATNVFWRQIANFILDITDVSADTKLAVIHWPTSQATSLSNIYFKMSDAPNTKHQGLFMEEGSGGYLGDLVFDGGAQALAIGNQQFTMRNLAIQNAQTAIQQAWSWGWTYQGINIKNCTVGFDFTSVGTVLQVGSVVILDSEISDTPVGIAYGSTTASDSETTPDVANNFIFENVALNNVPVAIKAYSKTVLPGTASRTVITAWGKGHSYNATSGPFDISGPIVPNSRPPNLVVNGKYYTRSKPQHTDVPLSQFVSLRHAGAKGDGVTDDTAAINSALASAAKASQIVHIDYGIYVVTSTIKIPPGSRIIGEAFPVILSSGPFFADSSSPRPVVQMGNPGEAGKIEWSDTVVSTRGAQAGAILIEYNLASAPTDPSGMWDVHVRVGGFAGSNLQYPDCPATPSTPLDGAGSIPSKCIAGFMSMHITKSSSGLYAENCWIWVADHDVEDGARNGQVTVYVGRGLLVESTAGSIWLVGTGAEHHQLYQYQFVGTRDVVMGQIQSETAYYQPNPDATIPFAAVATYSDPVLSKGESGWGLRVVGSHEILVYGAGLYSFFNNYDTTCSAIGQGAVCQTRIVDIQHSGVSIYNLNTVGTNKMVTVDGKDVAYYADNVDGFVQTVALFRSGVESVPAAVSI</sequence>
<evidence type="ECO:0000313" key="3">
    <source>
        <dbReference type="Proteomes" id="UP001174934"/>
    </source>
</evidence>
<evidence type="ECO:0000313" key="2">
    <source>
        <dbReference type="EMBL" id="KAK0615339.1"/>
    </source>
</evidence>
<feature type="domain" description="Rhamnogalacturonase A/B/Epimerase-like pectate lyase" evidence="1">
    <location>
        <begin position="456"/>
        <end position="523"/>
    </location>
</feature>
<dbReference type="AlphaFoldDB" id="A0AA39WH72"/>
<dbReference type="InterPro" id="IPR011050">
    <property type="entry name" value="Pectin_lyase_fold/virulence"/>
</dbReference>
<dbReference type="InterPro" id="IPR024535">
    <property type="entry name" value="RHGA/B-epi-like_pectate_lyase"/>
</dbReference>
<dbReference type="Proteomes" id="UP001174934">
    <property type="component" value="Unassembled WGS sequence"/>
</dbReference>
<keyword evidence="3" id="KW-1185">Reference proteome</keyword>
<evidence type="ECO:0000259" key="1">
    <source>
        <dbReference type="Pfam" id="PF12708"/>
    </source>
</evidence>
<dbReference type="PANTHER" id="PTHR33928:SF2">
    <property type="entry name" value="PECTATE LYASE SUPERFAMILY PROTEIN DOMAIN-CONTAINING PROTEIN-RELATED"/>
    <property type="match status" value="1"/>
</dbReference>
<name>A0AA39WH72_9PEZI</name>
<keyword evidence="2" id="KW-0456">Lyase</keyword>
<reference evidence="2" key="1">
    <citation type="submission" date="2023-06" db="EMBL/GenBank/DDBJ databases">
        <title>Genome-scale phylogeny and comparative genomics of the fungal order Sordariales.</title>
        <authorList>
            <consortium name="Lawrence Berkeley National Laboratory"/>
            <person name="Hensen N."/>
            <person name="Bonometti L."/>
            <person name="Westerberg I."/>
            <person name="Brannstrom I.O."/>
            <person name="Guillou S."/>
            <person name="Cros-Aarteil S."/>
            <person name="Calhoun S."/>
            <person name="Haridas S."/>
            <person name="Kuo A."/>
            <person name="Mondo S."/>
            <person name="Pangilinan J."/>
            <person name="Riley R."/>
            <person name="LaButti K."/>
            <person name="Andreopoulos B."/>
            <person name="Lipzen A."/>
            <person name="Chen C."/>
            <person name="Yanf M."/>
            <person name="Daum C."/>
            <person name="Ng V."/>
            <person name="Clum A."/>
            <person name="Steindorff A."/>
            <person name="Ohm R."/>
            <person name="Martin F."/>
            <person name="Silar P."/>
            <person name="Natvig D."/>
            <person name="Lalanne C."/>
            <person name="Gautier V."/>
            <person name="Ament-velasquez S.L."/>
            <person name="Kruys A."/>
            <person name="Hutchinson M.I."/>
            <person name="Powell A.J."/>
            <person name="Barry K."/>
            <person name="Miller A.N."/>
            <person name="Grigoriev I.V."/>
            <person name="Debuchy R."/>
            <person name="Gladieux P."/>
            <person name="Thoren M.H."/>
            <person name="Johannesson H."/>
        </authorList>
    </citation>
    <scope>NUCLEOTIDE SEQUENCE</scope>
    <source>
        <strain evidence="2">SMH3391-2</strain>
    </source>
</reference>